<dbReference type="AlphaFoldDB" id="A0AAV9ZV02"/>
<accession>A0AAV9ZV02</accession>
<keyword evidence="3" id="KW-1185">Reference proteome</keyword>
<proteinExistence type="predicted"/>
<sequence>MRTHNKIYEMKQQLPPSSTPEQHRQLLERRKYGQYCTPCTPASRRVLTYALLSQFASGARRAHLFPPDSANANATPRTPVAGHMSDTDVLPWYVPLSRCTADSTHTRGDRAVSYAQQLLIRTIPSNVAVFSAEKKGMDMATKRYDINFTFNRITQISGRRMLERLNLRIRPTYRIVRQPCRSAWSAPHCSTDPLLFFLIVLVGYFCGNDFTIVSVGCPSTSSVQSAFGIVGVSVFCFAFRFGPLARSLVSVCQLQITQTAKFNKSKRRKDPDTPSAQRSQHRFQTIHANLSHFRFPAELPDVLLSKRSGSQQTFKMLNLSGHSILSDWAHETRHLSHNLPSRHWSQDWLKGYRRSPSFNSASVVTVLTSALRLQFSSANKLSLQFSFDSHLLGRFAAYSSKFLGGLKAKALLFHTKLRAGRSRKLDNRHGRFHDTAAVMGRCNCWLNLVEHAAAQTVAWFEFIDVKDNKKERGQLVQQHGLHCCIRAAARQICNQTLAGVENPANHCALVPPESSLPSLFGTLCTGALRVYGSVPTLASPPA</sequence>
<evidence type="ECO:0000313" key="2">
    <source>
        <dbReference type="EMBL" id="KAK6992634.1"/>
    </source>
</evidence>
<gene>
    <name evidence="2" type="ORF">R3P38DRAFT_2802195</name>
</gene>
<name>A0AAV9ZV02_9AGAR</name>
<protein>
    <submittedName>
        <fullName evidence="2">Uncharacterized protein</fullName>
    </submittedName>
</protein>
<feature type="region of interest" description="Disordered" evidence="1">
    <location>
        <begin position="1"/>
        <end position="24"/>
    </location>
</feature>
<reference evidence="2 3" key="1">
    <citation type="journal article" date="2024" name="J Genomics">
        <title>Draft genome sequencing and assembly of Favolaschia claudopus CIRM-BRFM 2984 isolated from oak limbs.</title>
        <authorList>
            <person name="Navarro D."/>
            <person name="Drula E."/>
            <person name="Chaduli D."/>
            <person name="Cazenave R."/>
            <person name="Ahrendt S."/>
            <person name="Wang J."/>
            <person name="Lipzen A."/>
            <person name="Daum C."/>
            <person name="Barry K."/>
            <person name="Grigoriev I.V."/>
            <person name="Favel A."/>
            <person name="Rosso M.N."/>
            <person name="Martin F."/>
        </authorList>
    </citation>
    <scope>NUCLEOTIDE SEQUENCE [LARGE SCALE GENOMIC DNA]</scope>
    <source>
        <strain evidence="2 3">CIRM-BRFM 2984</strain>
    </source>
</reference>
<dbReference type="EMBL" id="JAWWNJ010000108">
    <property type="protein sequence ID" value="KAK6992634.1"/>
    <property type="molecule type" value="Genomic_DNA"/>
</dbReference>
<evidence type="ECO:0000313" key="3">
    <source>
        <dbReference type="Proteomes" id="UP001362999"/>
    </source>
</evidence>
<evidence type="ECO:0000256" key="1">
    <source>
        <dbReference type="SAM" id="MobiDB-lite"/>
    </source>
</evidence>
<comment type="caution">
    <text evidence="2">The sequence shown here is derived from an EMBL/GenBank/DDBJ whole genome shotgun (WGS) entry which is preliminary data.</text>
</comment>
<organism evidence="2 3">
    <name type="scientific">Favolaschia claudopus</name>
    <dbReference type="NCBI Taxonomy" id="2862362"/>
    <lineage>
        <taxon>Eukaryota</taxon>
        <taxon>Fungi</taxon>
        <taxon>Dikarya</taxon>
        <taxon>Basidiomycota</taxon>
        <taxon>Agaricomycotina</taxon>
        <taxon>Agaricomycetes</taxon>
        <taxon>Agaricomycetidae</taxon>
        <taxon>Agaricales</taxon>
        <taxon>Marasmiineae</taxon>
        <taxon>Mycenaceae</taxon>
        <taxon>Favolaschia</taxon>
    </lineage>
</organism>
<dbReference type="Proteomes" id="UP001362999">
    <property type="component" value="Unassembled WGS sequence"/>
</dbReference>